<protein>
    <submittedName>
        <fullName evidence="2">Uncharacterized protein</fullName>
    </submittedName>
</protein>
<organism evidence="2 3">
    <name type="scientific">Takifugu bimaculatus</name>
    <dbReference type="NCBI Taxonomy" id="433685"/>
    <lineage>
        <taxon>Eukaryota</taxon>
        <taxon>Metazoa</taxon>
        <taxon>Chordata</taxon>
        <taxon>Craniata</taxon>
        <taxon>Vertebrata</taxon>
        <taxon>Euteleostomi</taxon>
        <taxon>Actinopterygii</taxon>
        <taxon>Neopterygii</taxon>
        <taxon>Teleostei</taxon>
        <taxon>Neoteleostei</taxon>
        <taxon>Acanthomorphata</taxon>
        <taxon>Eupercaria</taxon>
        <taxon>Tetraodontiformes</taxon>
        <taxon>Tetradontoidea</taxon>
        <taxon>Tetraodontidae</taxon>
        <taxon>Takifugu</taxon>
    </lineage>
</organism>
<evidence type="ECO:0000313" key="2">
    <source>
        <dbReference type="EMBL" id="TNN02931.1"/>
    </source>
</evidence>
<dbReference type="Proteomes" id="UP000516260">
    <property type="component" value="Chromosome 10"/>
</dbReference>
<name>A0A4Z2CFI3_9TELE</name>
<evidence type="ECO:0000313" key="3">
    <source>
        <dbReference type="Proteomes" id="UP000516260"/>
    </source>
</evidence>
<comment type="caution">
    <text evidence="2">The sequence shown here is derived from an EMBL/GenBank/DDBJ whole genome shotgun (WGS) entry which is preliminary data.</text>
</comment>
<accession>A0A4Z2CFI3</accession>
<feature type="compositionally biased region" description="Basic and acidic residues" evidence="1">
    <location>
        <begin position="71"/>
        <end position="81"/>
    </location>
</feature>
<dbReference type="AlphaFoldDB" id="A0A4Z2CFI3"/>
<dbReference type="EMBL" id="SWLE01000002">
    <property type="protein sequence ID" value="TNN02931.1"/>
    <property type="molecule type" value="Genomic_DNA"/>
</dbReference>
<proteinExistence type="predicted"/>
<feature type="region of interest" description="Disordered" evidence="1">
    <location>
        <begin position="71"/>
        <end position="105"/>
    </location>
</feature>
<sequence>MVPLARFVNSPYINAPTSVLWRMAWRKRRRSVSPRRTSSWPKTSSRQEENFPAEFEPENMSCEDMEYFCNKGDEDANRDAGESEMDIQSEKTKHPAVGPEEWDGP</sequence>
<evidence type="ECO:0000256" key="1">
    <source>
        <dbReference type="SAM" id="MobiDB-lite"/>
    </source>
</evidence>
<feature type="non-terminal residue" evidence="2">
    <location>
        <position position="1"/>
    </location>
</feature>
<gene>
    <name evidence="2" type="ORF">fugu_010418</name>
</gene>
<keyword evidence="3" id="KW-1185">Reference proteome</keyword>
<feature type="region of interest" description="Disordered" evidence="1">
    <location>
        <begin position="27"/>
        <end position="57"/>
    </location>
</feature>
<reference evidence="2 3" key="1">
    <citation type="submission" date="2019-04" db="EMBL/GenBank/DDBJ databases">
        <title>The sequence and de novo assembly of Takifugu bimaculatus genome using PacBio and Hi-C technologies.</title>
        <authorList>
            <person name="Xu P."/>
            <person name="Liu B."/>
            <person name="Zhou Z."/>
        </authorList>
    </citation>
    <scope>NUCLEOTIDE SEQUENCE [LARGE SCALE GENOMIC DNA]</scope>
    <source>
        <strain evidence="2">TB-2018</strain>
        <tissue evidence="2">Muscle</tissue>
    </source>
</reference>